<protein>
    <submittedName>
        <fullName evidence="2">Transposase</fullName>
    </submittedName>
</protein>
<dbReference type="NCBIfam" id="NF033546">
    <property type="entry name" value="transpos_IS21"/>
    <property type="match status" value="1"/>
</dbReference>
<organism evidence="2 3">
    <name type="scientific">Mycolicibacterium sarraceniae</name>
    <dbReference type="NCBI Taxonomy" id="1534348"/>
    <lineage>
        <taxon>Bacteria</taxon>
        <taxon>Bacillati</taxon>
        <taxon>Actinomycetota</taxon>
        <taxon>Actinomycetes</taxon>
        <taxon>Mycobacteriales</taxon>
        <taxon>Mycobacteriaceae</taxon>
        <taxon>Mycolicibacterium</taxon>
    </lineage>
</organism>
<dbReference type="EMBL" id="AP022595">
    <property type="protein sequence ID" value="BBY58500.1"/>
    <property type="molecule type" value="Genomic_DNA"/>
</dbReference>
<dbReference type="PANTHER" id="PTHR35004:SF7">
    <property type="entry name" value="INTEGRASE PROTEIN"/>
    <property type="match status" value="1"/>
</dbReference>
<dbReference type="Pfam" id="PF22483">
    <property type="entry name" value="Mu-transpos_C_2"/>
    <property type="match status" value="1"/>
</dbReference>
<gene>
    <name evidence="2" type="primary">istA</name>
    <name evidence="2" type="ORF">MSAR_16360</name>
</gene>
<proteinExistence type="predicted"/>
<reference evidence="2 3" key="1">
    <citation type="journal article" date="2019" name="Emerg. Microbes Infect.">
        <title>Comprehensive subspecies identification of 175 nontuberculous mycobacteria species based on 7547 genomic profiles.</title>
        <authorList>
            <person name="Matsumoto Y."/>
            <person name="Kinjo T."/>
            <person name="Motooka D."/>
            <person name="Nabeya D."/>
            <person name="Jung N."/>
            <person name="Uechi K."/>
            <person name="Horii T."/>
            <person name="Iida T."/>
            <person name="Fujita J."/>
            <person name="Nakamura S."/>
        </authorList>
    </citation>
    <scope>NUCLEOTIDE SEQUENCE [LARGE SCALE GENOMIC DNA]</scope>
    <source>
        <strain evidence="2 3">JCM 30395</strain>
    </source>
</reference>
<dbReference type="AlphaFoldDB" id="A0A7I7SPN1"/>
<evidence type="ECO:0000259" key="1">
    <source>
        <dbReference type="Pfam" id="PF22483"/>
    </source>
</evidence>
<dbReference type="KEGG" id="msar:MSAR_16360"/>
<sequence length="539" mass="59529">MSAGSRVELYAAIRRDARAGMSGRELQRRHGVGWRTVQAALASAWPAQRAPYPPRASKLDPFKPVIDQILVVDLDTPRKQRHTITRIFNRLCAEHGMTDVSYPVVRAYVAQRRPEIRTEHGRTESAAFVPQTHLPGREAEVDFGEISVRLRGELVTLHLFSLRMSYSGKAVHRVSATGGQEAFFEGHVHAFKVLGGVPAGRIRYDNLKAAVAQVIGFSRQRVETDRWVAFRSHFNVDAFYCQPGISGAHEKGGVEGDIGRFRRNHLVPVPEVDSLRELNEFIDDYDRADDDRRIGHRVHTVGEAFAAERQLLKPLPVEPFETGLWMTPRVDRFAQITVRSNRCSVPSRFIGRQVRVLLHASDLAVYDGRTPVASHERLLTKGACRLELDHYLEALIRKPGALPGATALEQARAAGAFTTVHDAWWAAACKAHGDADGTRALVEVLLLHRHTPHEHVIAGITAALRAGALTADAVALEARRAAEPIDSAVPEADGHTAILTPDAAVVASLTHRRLTHLPADTRPPPTVTAYDQLLRQTTS</sequence>
<feature type="domain" description="Transposase for insertion sequence element IS21-like C-terminal" evidence="1">
    <location>
        <begin position="315"/>
        <end position="383"/>
    </location>
</feature>
<accession>A0A7I7SPN1</accession>
<dbReference type="RefSeq" id="WP_163696050.1">
    <property type="nucleotide sequence ID" value="NZ_AP022595.1"/>
</dbReference>
<dbReference type="PANTHER" id="PTHR35004">
    <property type="entry name" value="TRANSPOSASE RV3428C-RELATED"/>
    <property type="match status" value="1"/>
</dbReference>
<dbReference type="InterPro" id="IPR054353">
    <property type="entry name" value="IstA-like_C"/>
</dbReference>
<evidence type="ECO:0000313" key="3">
    <source>
        <dbReference type="Proteomes" id="UP000466445"/>
    </source>
</evidence>
<name>A0A7I7SPN1_9MYCO</name>
<dbReference type="Proteomes" id="UP000466445">
    <property type="component" value="Chromosome"/>
</dbReference>
<keyword evidence="3" id="KW-1185">Reference proteome</keyword>
<evidence type="ECO:0000313" key="2">
    <source>
        <dbReference type="EMBL" id="BBY58500.1"/>
    </source>
</evidence>